<dbReference type="InterPro" id="IPR003313">
    <property type="entry name" value="AraC-bd"/>
</dbReference>
<dbReference type="AlphaFoldDB" id="A0A975IZ70"/>
<protein>
    <submittedName>
        <fullName evidence="6">Helix-turn-helix transcriptional regulator</fullName>
    </submittedName>
</protein>
<dbReference type="KEGG" id="lamb:KBB96_17305"/>
<dbReference type="SMART" id="SM00342">
    <property type="entry name" value="HTH_ARAC"/>
    <property type="match status" value="1"/>
</dbReference>
<name>A0A975IZ70_9BACT</name>
<evidence type="ECO:0000256" key="1">
    <source>
        <dbReference type="ARBA" id="ARBA00023015"/>
    </source>
</evidence>
<dbReference type="SUPFAM" id="SSF46689">
    <property type="entry name" value="Homeodomain-like"/>
    <property type="match status" value="1"/>
</dbReference>
<dbReference type="SUPFAM" id="SSF51215">
    <property type="entry name" value="Regulatory protein AraC"/>
    <property type="match status" value="1"/>
</dbReference>
<dbReference type="Gene3D" id="1.10.10.60">
    <property type="entry name" value="Homeodomain-like"/>
    <property type="match status" value="2"/>
</dbReference>
<dbReference type="Proteomes" id="UP000676169">
    <property type="component" value="Chromosome"/>
</dbReference>
<dbReference type="InterPro" id="IPR037923">
    <property type="entry name" value="HTH-like"/>
</dbReference>
<gene>
    <name evidence="6" type="ORF">KBB96_17305</name>
</gene>
<keyword evidence="7" id="KW-1185">Reference proteome</keyword>
<dbReference type="InterPro" id="IPR050204">
    <property type="entry name" value="AraC_XylS_family_regulators"/>
</dbReference>
<evidence type="ECO:0000259" key="5">
    <source>
        <dbReference type="PROSITE" id="PS01124"/>
    </source>
</evidence>
<dbReference type="PANTHER" id="PTHR46796">
    <property type="entry name" value="HTH-TYPE TRANSCRIPTIONAL ACTIVATOR RHAS-RELATED"/>
    <property type="match status" value="1"/>
</dbReference>
<evidence type="ECO:0000313" key="6">
    <source>
        <dbReference type="EMBL" id="QUE50608.1"/>
    </source>
</evidence>
<keyword evidence="2" id="KW-0238">DNA-binding</keyword>
<feature type="domain" description="HTH araC/xylS-type" evidence="5">
    <location>
        <begin position="187"/>
        <end position="267"/>
    </location>
</feature>
<dbReference type="Pfam" id="PF12833">
    <property type="entry name" value="HTH_18"/>
    <property type="match status" value="1"/>
</dbReference>
<dbReference type="InterPro" id="IPR020449">
    <property type="entry name" value="Tscrpt_reg_AraC-type_HTH"/>
</dbReference>
<dbReference type="InterPro" id="IPR018060">
    <property type="entry name" value="HTH_AraC"/>
</dbReference>
<sequence length="281" mass="31632">MAQHSWKVWQQQLRSPLGNLVEIGEVRHSRSGMPRYRYLERYALVVITRGEGTYEDERGFSRSLCVGDWILVLPELGHSYKPWEVGGWDEIYVMFDGPVFDAWRANGLLAPEHVTGSLSNLEQWVADFHRGIVESSASNLEKICVFQSLLARALDGTIDLAIGKDGGPSWFGDACRMLGQPGADGREVAAALGLNYETFRRNFQKHAGQSPHRYHLRQLVNSAARMLDTTDLKAAEIARTLGFCDEAYFSRTFKKLTGRSPRTYRQTRGGPQEGLPPLRTT</sequence>
<keyword evidence="1" id="KW-0805">Transcription regulation</keyword>
<evidence type="ECO:0000313" key="7">
    <source>
        <dbReference type="Proteomes" id="UP000676169"/>
    </source>
</evidence>
<dbReference type="InterPro" id="IPR009057">
    <property type="entry name" value="Homeodomain-like_sf"/>
</dbReference>
<dbReference type="Pfam" id="PF02311">
    <property type="entry name" value="AraC_binding"/>
    <property type="match status" value="1"/>
</dbReference>
<dbReference type="RefSeq" id="WP_211630748.1">
    <property type="nucleotide sequence ID" value="NZ_CP073100.1"/>
</dbReference>
<reference evidence="6" key="1">
    <citation type="submission" date="2021-04" db="EMBL/GenBank/DDBJ databases">
        <title>Luteolibacter sp. 32A isolated from the skin of an Anderson's salamander (Ambystoma andersonii).</title>
        <authorList>
            <person name="Spergser J."/>
            <person name="Busse H.-J."/>
        </authorList>
    </citation>
    <scope>NUCLEOTIDE SEQUENCE</scope>
    <source>
        <strain evidence="6">32A</strain>
    </source>
</reference>
<accession>A0A975IZ70</accession>
<feature type="region of interest" description="Disordered" evidence="4">
    <location>
        <begin position="259"/>
        <end position="281"/>
    </location>
</feature>
<dbReference type="GO" id="GO:0043565">
    <property type="term" value="F:sequence-specific DNA binding"/>
    <property type="evidence" value="ECO:0007669"/>
    <property type="project" value="InterPro"/>
</dbReference>
<keyword evidence="3" id="KW-0804">Transcription</keyword>
<evidence type="ECO:0000256" key="3">
    <source>
        <dbReference type="ARBA" id="ARBA00023163"/>
    </source>
</evidence>
<dbReference type="EMBL" id="CP073100">
    <property type="protein sequence ID" value="QUE50608.1"/>
    <property type="molecule type" value="Genomic_DNA"/>
</dbReference>
<evidence type="ECO:0000256" key="2">
    <source>
        <dbReference type="ARBA" id="ARBA00023125"/>
    </source>
</evidence>
<evidence type="ECO:0000256" key="4">
    <source>
        <dbReference type="SAM" id="MobiDB-lite"/>
    </source>
</evidence>
<dbReference type="GO" id="GO:0003700">
    <property type="term" value="F:DNA-binding transcription factor activity"/>
    <property type="evidence" value="ECO:0007669"/>
    <property type="project" value="InterPro"/>
</dbReference>
<dbReference type="PRINTS" id="PR00032">
    <property type="entry name" value="HTHARAC"/>
</dbReference>
<dbReference type="PROSITE" id="PS01124">
    <property type="entry name" value="HTH_ARAC_FAMILY_2"/>
    <property type="match status" value="1"/>
</dbReference>
<organism evidence="6 7">
    <name type="scientific">Luteolibacter ambystomatis</name>
    <dbReference type="NCBI Taxonomy" id="2824561"/>
    <lineage>
        <taxon>Bacteria</taxon>
        <taxon>Pseudomonadati</taxon>
        <taxon>Verrucomicrobiota</taxon>
        <taxon>Verrucomicrobiia</taxon>
        <taxon>Verrucomicrobiales</taxon>
        <taxon>Verrucomicrobiaceae</taxon>
        <taxon>Luteolibacter</taxon>
    </lineage>
</organism>
<proteinExistence type="predicted"/>